<sequence>MSKELEQISNALKVGLILKFERCKSREHLDSCEPYQDINIKSACQRTLSKFKAWSAFVEKMEPSLGCPLLKGTYSCQNGTFDGIALAVLPIEGWYWKVRAFVYEEGVKNSGPIMCVYVEGEIVNV</sequence>
<proteinExistence type="predicted"/>
<comment type="caution">
    <text evidence="1">The sequence shown here is derived from an EMBL/GenBank/DDBJ whole genome shotgun (WGS) entry which is preliminary data.</text>
</comment>
<dbReference type="Proteomes" id="UP000327044">
    <property type="component" value="Unassembled WGS sequence"/>
</dbReference>
<keyword evidence="2" id="KW-1185">Reference proteome</keyword>
<reference evidence="1 2" key="1">
    <citation type="journal article" date="2018" name="Elife">
        <title>Firefly genomes illuminate parallel origins of bioluminescence in beetles.</title>
        <authorList>
            <person name="Fallon T.R."/>
            <person name="Lower S.E."/>
            <person name="Chang C.H."/>
            <person name="Bessho-Uehara M."/>
            <person name="Martin G.J."/>
            <person name="Bewick A.J."/>
            <person name="Behringer M."/>
            <person name="Debat H.J."/>
            <person name="Wong I."/>
            <person name="Day J.C."/>
            <person name="Suvorov A."/>
            <person name="Silva C.J."/>
            <person name="Stanger-Hall K.F."/>
            <person name="Hall D.W."/>
            <person name="Schmitz R.J."/>
            <person name="Nelson D.R."/>
            <person name="Lewis S.M."/>
            <person name="Shigenobu S."/>
            <person name="Bybee S.M."/>
            <person name="Larracuente A.M."/>
            <person name="Oba Y."/>
            <person name="Weng J.K."/>
        </authorList>
    </citation>
    <scope>NUCLEOTIDE SEQUENCE [LARGE SCALE GENOMIC DNA]</scope>
    <source>
        <strain evidence="1">1611_PpyrPB1</strain>
        <tissue evidence="1">Whole body</tissue>
    </source>
</reference>
<accession>A0A5N4AVV4</accession>
<dbReference type="EMBL" id="VVIM01000003">
    <property type="protein sequence ID" value="KAB0801360.1"/>
    <property type="molecule type" value="Genomic_DNA"/>
</dbReference>
<dbReference type="AlphaFoldDB" id="A0A5N4AVV4"/>
<gene>
    <name evidence="1" type="ORF">PPYR_05714</name>
</gene>
<evidence type="ECO:0008006" key="3">
    <source>
        <dbReference type="Google" id="ProtNLM"/>
    </source>
</evidence>
<name>A0A5N4AVV4_PHOPY</name>
<dbReference type="InParanoid" id="A0A5N4AVV4"/>
<evidence type="ECO:0000313" key="1">
    <source>
        <dbReference type="EMBL" id="KAB0801360.1"/>
    </source>
</evidence>
<evidence type="ECO:0000313" key="2">
    <source>
        <dbReference type="Proteomes" id="UP000327044"/>
    </source>
</evidence>
<organism evidence="1 2">
    <name type="scientific">Photinus pyralis</name>
    <name type="common">Common eastern firefly</name>
    <name type="synonym">Lampyris pyralis</name>
    <dbReference type="NCBI Taxonomy" id="7054"/>
    <lineage>
        <taxon>Eukaryota</taxon>
        <taxon>Metazoa</taxon>
        <taxon>Ecdysozoa</taxon>
        <taxon>Arthropoda</taxon>
        <taxon>Hexapoda</taxon>
        <taxon>Insecta</taxon>
        <taxon>Pterygota</taxon>
        <taxon>Neoptera</taxon>
        <taxon>Endopterygota</taxon>
        <taxon>Coleoptera</taxon>
        <taxon>Polyphaga</taxon>
        <taxon>Elateriformia</taxon>
        <taxon>Elateroidea</taxon>
        <taxon>Lampyridae</taxon>
        <taxon>Lampyrinae</taxon>
        <taxon>Photinus</taxon>
    </lineage>
</organism>
<protein>
    <recommendedName>
        <fullName evidence="3">MD-2-related lipid-recognition domain-containing protein</fullName>
    </recommendedName>
</protein>